<protein>
    <recommendedName>
        <fullName evidence="1">YjiS-like domain-containing protein</fullName>
    </recommendedName>
</protein>
<feature type="domain" description="YjiS-like" evidence="1">
    <location>
        <begin position="38"/>
        <end position="71"/>
    </location>
</feature>
<gene>
    <name evidence="2" type="ORF">BTN82_28935</name>
</gene>
<comment type="caution">
    <text evidence="2">The sequence shown here is derived from an EMBL/GenBank/DDBJ whole genome shotgun (WGS) entry which is preliminary data.</text>
</comment>
<name>A0A1Q8EH78_9PSED</name>
<evidence type="ECO:0000313" key="2">
    <source>
        <dbReference type="EMBL" id="OLF51145.1"/>
    </source>
</evidence>
<dbReference type="EMBL" id="MSCT01000024">
    <property type="protein sequence ID" value="OLF51145.1"/>
    <property type="molecule type" value="Genomic_DNA"/>
</dbReference>
<dbReference type="InterPro" id="IPR009506">
    <property type="entry name" value="YjiS-like"/>
</dbReference>
<proteinExistence type="predicted"/>
<evidence type="ECO:0000259" key="1">
    <source>
        <dbReference type="Pfam" id="PF06568"/>
    </source>
</evidence>
<dbReference type="Pfam" id="PF06568">
    <property type="entry name" value="YjiS-like"/>
    <property type="match status" value="1"/>
</dbReference>
<sequence length="81" mass="9167">MNGLSDVRLSLHSQELAAEQERAAGATTARNAPAGLGLWGLYWHRLRTRKALLELTSEQLRDIGLSREQARQEGLKPFWRL</sequence>
<evidence type="ECO:0000313" key="3">
    <source>
        <dbReference type="Proteomes" id="UP000185578"/>
    </source>
</evidence>
<dbReference type="OrthoDB" id="6496803at2"/>
<reference evidence="2 3" key="1">
    <citation type="submission" date="2016-12" db="EMBL/GenBank/DDBJ databases">
        <authorList>
            <person name="Song W.-J."/>
            <person name="Kurnit D.M."/>
        </authorList>
    </citation>
    <scope>NUCLEOTIDE SEQUENCE [LARGE SCALE GENOMIC DNA]</scope>
    <source>
        <strain evidence="2 3">PCL1601</strain>
    </source>
</reference>
<organism evidence="2 3">
    <name type="scientific">Pseudomonas chlororaphis</name>
    <dbReference type="NCBI Taxonomy" id="587753"/>
    <lineage>
        <taxon>Bacteria</taxon>
        <taxon>Pseudomonadati</taxon>
        <taxon>Pseudomonadota</taxon>
        <taxon>Gammaproteobacteria</taxon>
        <taxon>Pseudomonadales</taxon>
        <taxon>Pseudomonadaceae</taxon>
        <taxon>Pseudomonas</taxon>
    </lineage>
</organism>
<dbReference type="RefSeq" id="WP_075122418.1">
    <property type="nucleotide sequence ID" value="NZ_MSCT01000024.1"/>
</dbReference>
<dbReference type="Proteomes" id="UP000185578">
    <property type="component" value="Unassembled WGS sequence"/>
</dbReference>
<dbReference type="AlphaFoldDB" id="A0A1Q8EH78"/>
<accession>A0A1Q8EH78</accession>